<evidence type="ECO:0000256" key="2">
    <source>
        <dbReference type="ARBA" id="ARBA00022692"/>
    </source>
</evidence>
<gene>
    <name evidence="8" type="ORF">GCM10010517_58020</name>
</gene>
<evidence type="ECO:0000313" key="9">
    <source>
        <dbReference type="Proteomes" id="UP001500831"/>
    </source>
</evidence>
<name>A0ABN3W628_9ACTN</name>
<sequence>MLGVSDVVTGEAVVVEVRVAQLPSRAAALLIDMVVQITTLLGASLLVGMLAFLSDPALTTMVYIALTVLVLVGYPVAFETLSRGRSLGKLALGLRVVADDGSPERFRQALFRGLAGVLEFWMLSGAPALISSLISERGKRLGDIFAGTVVISERGPRQYGPPLEMPPQLAAWAATLELSRLPEQVAATARQYLTRWYDLSPAVRHEMGVRIATEMSAFVSPPAPPGVPPFAYLTAVLAERRRRDHDRLTRRAGAGPLARETPGGPHPAGPGGTPPWAAGQPPAPAGTAPQQLVPPAPQRPPYAPQQLVPPEAQQLVPPAPQRPPYAPPGQAAPGRIPLPPPPTRPSPLPASPPPASRPVEQAPAPTTPGGFVPPA</sequence>
<feature type="region of interest" description="Disordered" evidence="5">
    <location>
        <begin position="242"/>
        <end position="375"/>
    </location>
</feature>
<proteinExistence type="predicted"/>
<keyword evidence="2 6" id="KW-0812">Transmembrane</keyword>
<dbReference type="EMBL" id="BAAAVI010000051">
    <property type="protein sequence ID" value="GAA2893498.1"/>
    <property type="molecule type" value="Genomic_DNA"/>
</dbReference>
<keyword evidence="3 6" id="KW-1133">Transmembrane helix</keyword>
<dbReference type="PANTHER" id="PTHR38480:SF1">
    <property type="entry name" value="SLR0254 PROTEIN"/>
    <property type="match status" value="1"/>
</dbReference>
<feature type="compositionally biased region" description="Low complexity" evidence="5">
    <location>
        <begin position="274"/>
        <end position="291"/>
    </location>
</feature>
<dbReference type="PANTHER" id="PTHR38480">
    <property type="entry name" value="SLR0254 PROTEIN"/>
    <property type="match status" value="1"/>
</dbReference>
<comment type="caution">
    <text evidence="8">The sequence shown here is derived from an EMBL/GenBank/DDBJ whole genome shotgun (WGS) entry which is preliminary data.</text>
</comment>
<feature type="compositionally biased region" description="Pro residues" evidence="5">
    <location>
        <begin position="317"/>
        <end position="327"/>
    </location>
</feature>
<accession>A0ABN3W628</accession>
<evidence type="ECO:0000313" key="8">
    <source>
        <dbReference type="EMBL" id="GAA2893498.1"/>
    </source>
</evidence>
<evidence type="ECO:0000256" key="6">
    <source>
        <dbReference type="SAM" id="Phobius"/>
    </source>
</evidence>
<dbReference type="Pfam" id="PF06271">
    <property type="entry name" value="RDD"/>
    <property type="match status" value="1"/>
</dbReference>
<feature type="domain" description="RDD" evidence="7">
    <location>
        <begin position="20"/>
        <end position="147"/>
    </location>
</feature>
<reference evidence="8 9" key="1">
    <citation type="journal article" date="2019" name="Int. J. Syst. Evol. Microbiol.">
        <title>The Global Catalogue of Microorganisms (GCM) 10K type strain sequencing project: providing services to taxonomists for standard genome sequencing and annotation.</title>
        <authorList>
            <consortium name="The Broad Institute Genomics Platform"/>
            <consortium name="The Broad Institute Genome Sequencing Center for Infectious Disease"/>
            <person name="Wu L."/>
            <person name="Ma J."/>
        </authorList>
    </citation>
    <scope>NUCLEOTIDE SEQUENCE [LARGE SCALE GENOMIC DNA]</scope>
    <source>
        <strain evidence="8 9">JCM 6242</strain>
    </source>
</reference>
<organism evidence="8 9">
    <name type="scientific">Streptosporangium fragile</name>
    <dbReference type="NCBI Taxonomy" id="46186"/>
    <lineage>
        <taxon>Bacteria</taxon>
        <taxon>Bacillati</taxon>
        <taxon>Actinomycetota</taxon>
        <taxon>Actinomycetes</taxon>
        <taxon>Streptosporangiales</taxon>
        <taxon>Streptosporangiaceae</taxon>
        <taxon>Streptosporangium</taxon>
    </lineage>
</organism>
<evidence type="ECO:0000256" key="1">
    <source>
        <dbReference type="ARBA" id="ARBA00004141"/>
    </source>
</evidence>
<evidence type="ECO:0000259" key="7">
    <source>
        <dbReference type="Pfam" id="PF06271"/>
    </source>
</evidence>
<feature type="transmembrane region" description="Helical" evidence="6">
    <location>
        <begin position="33"/>
        <end position="53"/>
    </location>
</feature>
<keyword evidence="4 6" id="KW-0472">Membrane</keyword>
<evidence type="ECO:0000256" key="5">
    <source>
        <dbReference type="SAM" id="MobiDB-lite"/>
    </source>
</evidence>
<dbReference type="InterPro" id="IPR010432">
    <property type="entry name" value="RDD"/>
</dbReference>
<feature type="compositionally biased region" description="Pro residues" evidence="5">
    <location>
        <begin position="336"/>
        <end position="356"/>
    </location>
</feature>
<dbReference type="Proteomes" id="UP001500831">
    <property type="component" value="Unassembled WGS sequence"/>
</dbReference>
<keyword evidence="9" id="KW-1185">Reference proteome</keyword>
<evidence type="ECO:0000256" key="3">
    <source>
        <dbReference type="ARBA" id="ARBA00022989"/>
    </source>
</evidence>
<feature type="compositionally biased region" description="Pro residues" evidence="5">
    <location>
        <begin position="292"/>
        <end position="303"/>
    </location>
</feature>
<feature type="transmembrane region" description="Helical" evidence="6">
    <location>
        <begin position="60"/>
        <end position="78"/>
    </location>
</feature>
<comment type="subcellular location">
    <subcellularLocation>
        <location evidence="1">Membrane</location>
        <topology evidence="1">Multi-pass membrane protein</topology>
    </subcellularLocation>
</comment>
<evidence type="ECO:0000256" key="4">
    <source>
        <dbReference type="ARBA" id="ARBA00023136"/>
    </source>
</evidence>
<protein>
    <recommendedName>
        <fullName evidence="7">RDD domain-containing protein</fullName>
    </recommendedName>
</protein>